<evidence type="ECO:0000256" key="7">
    <source>
        <dbReference type="ARBA" id="ARBA00023002"/>
    </source>
</evidence>
<evidence type="ECO:0000256" key="6">
    <source>
        <dbReference type="ARBA" id="ARBA00022857"/>
    </source>
</evidence>
<evidence type="ECO:0000256" key="1">
    <source>
        <dbReference type="ARBA" id="ARBA00001974"/>
    </source>
</evidence>
<dbReference type="OrthoDB" id="66881at2759"/>
<keyword evidence="9" id="KW-1185">Reference proteome</keyword>
<dbReference type="AlphaFoldDB" id="A0A5N6YT57"/>
<protein>
    <submittedName>
        <fullName evidence="8">Monooxygenase</fullName>
    </submittedName>
</protein>
<keyword evidence="5" id="KW-0274">FAD</keyword>
<name>A0A5N6YT57_9EURO</name>
<keyword evidence="7" id="KW-0560">Oxidoreductase</keyword>
<evidence type="ECO:0000256" key="5">
    <source>
        <dbReference type="ARBA" id="ARBA00022827"/>
    </source>
</evidence>
<keyword evidence="6" id="KW-0521">NADP</keyword>
<comment type="similarity">
    <text evidence="3">Belongs to the FAD-binding monooxygenase family.</text>
</comment>
<evidence type="ECO:0000313" key="9">
    <source>
        <dbReference type="Proteomes" id="UP000327118"/>
    </source>
</evidence>
<dbReference type="Proteomes" id="UP000327118">
    <property type="component" value="Unassembled WGS sequence"/>
</dbReference>
<dbReference type="Gene3D" id="3.50.50.60">
    <property type="entry name" value="FAD/NAD(P)-binding domain"/>
    <property type="match status" value="2"/>
</dbReference>
<accession>A0A5N6YT57</accession>
<dbReference type="GO" id="GO:0004497">
    <property type="term" value="F:monooxygenase activity"/>
    <property type="evidence" value="ECO:0007669"/>
    <property type="project" value="UniProtKB-KW"/>
</dbReference>
<dbReference type="InterPro" id="IPR050775">
    <property type="entry name" value="FAD-binding_Monooxygenases"/>
</dbReference>
<organism evidence="8 9">
    <name type="scientific">Aspergillus coremiiformis</name>
    <dbReference type="NCBI Taxonomy" id="138285"/>
    <lineage>
        <taxon>Eukaryota</taxon>
        <taxon>Fungi</taxon>
        <taxon>Dikarya</taxon>
        <taxon>Ascomycota</taxon>
        <taxon>Pezizomycotina</taxon>
        <taxon>Eurotiomycetes</taxon>
        <taxon>Eurotiomycetidae</taxon>
        <taxon>Eurotiales</taxon>
        <taxon>Aspergillaceae</taxon>
        <taxon>Aspergillus</taxon>
        <taxon>Aspergillus subgen. Circumdati</taxon>
    </lineage>
</organism>
<evidence type="ECO:0000313" key="8">
    <source>
        <dbReference type="EMBL" id="KAE8348674.1"/>
    </source>
</evidence>
<dbReference type="InterPro" id="IPR036188">
    <property type="entry name" value="FAD/NAD-bd_sf"/>
</dbReference>
<keyword evidence="4" id="KW-0285">Flavoprotein</keyword>
<gene>
    <name evidence="8" type="ORF">BDV28DRAFT_161145</name>
</gene>
<sequence length="643" mass="71411">MEQPAVLGGISLLDAERIQQRYTKERDKRCRTDGLSQYISLTSSANSSLLRLIKDPWDDGSVPSLTLVDGAHFNIVIMGAGFGGLLFAVRLLDVGFKLEDIAIVDTAAGFGGTWYWNRYPGLMCDTESYIYMPLLEETGYMPKHKYAYGQELREHANRIAKQWSLEHRAMFRTCLQGCSWSDDAAEWIVEMTQHSPPGPGCYSGTAKIHANFVILSPGIFTRPKVSDLPGLDTFQGQSFLTSRWDYTVTGGSQKDPVLAKLQNKRVGIIGTGATAVQVVPQLAKWSGQLYVFQRTPASVDTRDQRETDVDEWAREINKGPGWQNERMRNFNSFITVWGLRPLIDMVSDGWTCTPTLSLVTGGVGIPVSIDKVVEYTTTMHMTDIPRAERIRARVDATVHDKTVSEKLKAWYSSWCKRPCFHDEYLPTFNLPHVTLVDTDGKGVERITESGVVVHGECFDLDILVFSMGFEIDGLASPSRRAGVSVTGRRGQKIDEKWSQRPATLHGIMSNGFPNMFFANITQVGISPNFTSSLEPFAQHVAFLISEGHKRIDPQHSKVIIEATREAEATWVMQIRAGALALSPVASCTPSYYNGEKGMADMPLEAQMRAAAAGPWPSGPNSYMDVLQEWRDAGDLRGLHIAVV</sequence>
<comment type="cofactor">
    <cofactor evidence="1">
        <name>FAD</name>
        <dbReference type="ChEBI" id="CHEBI:57692"/>
    </cofactor>
</comment>
<comment type="pathway">
    <text evidence="2">Secondary metabolite biosynthesis; terpenoid biosynthesis.</text>
</comment>
<proteinExistence type="inferred from homology"/>
<evidence type="ECO:0000256" key="2">
    <source>
        <dbReference type="ARBA" id="ARBA00004721"/>
    </source>
</evidence>
<dbReference type="Pfam" id="PF13450">
    <property type="entry name" value="NAD_binding_8"/>
    <property type="match status" value="1"/>
</dbReference>
<dbReference type="EMBL" id="ML739424">
    <property type="protein sequence ID" value="KAE8348674.1"/>
    <property type="molecule type" value="Genomic_DNA"/>
</dbReference>
<keyword evidence="8" id="KW-0503">Monooxygenase</keyword>
<dbReference type="PANTHER" id="PTHR43098">
    <property type="entry name" value="L-ORNITHINE N(5)-MONOOXYGENASE-RELATED"/>
    <property type="match status" value="1"/>
</dbReference>
<dbReference type="PANTHER" id="PTHR43098:SF2">
    <property type="entry name" value="FAD-BINDING MONOOXYGENASE AUSB-RELATED"/>
    <property type="match status" value="1"/>
</dbReference>
<reference evidence="9" key="1">
    <citation type="submission" date="2019-04" db="EMBL/GenBank/DDBJ databases">
        <title>Friends and foes A comparative genomics studyof 23 Aspergillus species from section Flavi.</title>
        <authorList>
            <consortium name="DOE Joint Genome Institute"/>
            <person name="Kjaerbolling I."/>
            <person name="Vesth T."/>
            <person name="Frisvad J.C."/>
            <person name="Nybo J.L."/>
            <person name="Theobald S."/>
            <person name="Kildgaard S."/>
            <person name="Isbrandt T."/>
            <person name="Kuo A."/>
            <person name="Sato A."/>
            <person name="Lyhne E.K."/>
            <person name="Kogle M.E."/>
            <person name="Wiebenga A."/>
            <person name="Kun R.S."/>
            <person name="Lubbers R.J."/>
            <person name="Makela M.R."/>
            <person name="Barry K."/>
            <person name="Chovatia M."/>
            <person name="Clum A."/>
            <person name="Daum C."/>
            <person name="Haridas S."/>
            <person name="He G."/>
            <person name="LaButti K."/>
            <person name="Lipzen A."/>
            <person name="Mondo S."/>
            <person name="Riley R."/>
            <person name="Salamov A."/>
            <person name="Simmons B.A."/>
            <person name="Magnuson J.K."/>
            <person name="Henrissat B."/>
            <person name="Mortensen U.H."/>
            <person name="Larsen T.O."/>
            <person name="Devries R.P."/>
            <person name="Grigoriev I.V."/>
            <person name="Machida M."/>
            <person name="Baker S.E."/>
            <person name="Andersen M.R."/>
        </authorList>
    </citation>
    <scope>NUCLEOTIDE SEQUENCE [LARGE SCALE GENOMIC DNA]</scope>
    <source>
        <strain evidence="9">CBS 553.77</strain>
    </source>
</reference>
<dbReference type="SUPFAM" id="SSF51905">
    <property type="entry name" value="FAD/NAD(P)-binding domain"/>
    <property type="match status" value="3"/>
</dbReference>
<evidence type="ECO:0000256" key="3">
    <source>
        <dbReference type="ARBA" id="ARBA00010139"/>
    </source>
</evidence>
<evidence type="ECO:0000256" key="4">
    <source>
        <dbReference type="ARBA" id="ARBA00022630"/>
    </source>
</evidence>